<dbReference type="Gene3D" id="3.40.50.150">
    <property type="entry name" value="Vaccinia Virus protein VP39"/>
    <property type="match status" value="1"/>
</dbReference>
<dbReference type="GO" id="GO:0032259">
    <property type="term" value="P:methylation"/>
    <property type="evidence" value="ECO:0007669"/>
    <property type="project" value="UniProtKB-KW"/>
</dbReference>
<evidence type="ECO:0000313" key="3">
    <source>
        <dbReference type="Proteomes" id="UP001501410"/>
    </source>
</evidence>
<dbReference type="SUPFAM" id="SSF53335">
    <property type="entry name" value="S-adenosyl-L-methionine-dependent methyltransferases"/>
    <property type="match status" value="1"/>
</dbReference>
<keyword evidence="3" id="KW-1185">Reference proteome</keyword>
<dbReference type="InterPro" id="IPR041698">
    <property type="entry name" value="Methyltransf_25"/>
</dbReference>
<dbReference type="GO" id="GO:0008168">
    <property type="term" value="F:methyltransferase activity"/>
    <property type="evidence" value="ECO:0007669"/>
    <property type="project" value="UniProtKB-KW"/>
</dbReference>
<feature type="domain" description="Methyltransferase" evidence="1">
    <location>
        <begin position="52"/>
        <end position="146"/>
    </location>
</feature>
<dbReference type="Proteomes" id="UP001501410">
    <property type="component" value="Unassembled WGS sequence"/>
</dbReference>
<dbReference type="InterPro" id="IPR029063">
    <property type="entry name" value="SAM-dependent_MTases_sf"/>
</dbReference>
<evidence type="ECO:0000313" key="2">
    <source>
        <dbReference type="EMBL" id="GAA4449475.1"/>
    </source>
</evidence>
<dbReference type="EMBL" id="BAABEZ010000002">
    <property type="protein sequence ID" value="GAA4449475.1"/>
    <property type="molecule type" value="Genomic_DNA"/>
</dbReference>
<keyword evidence="2" id="KW-0489">Methyltransferase</keyword>
<proteinExistence type="predicted"/>
<protein>
    <submittedName>
        <fullName evidence="2">Class I SAM-dependent methyltransferase</fullName>
    </submittedName>
</protein>
<keyword evidence="2" id="KW-0808">Transferase</keyword>
<comment type="caution">
    <text evidence="2">The sequence shown here is derived from an EMBL/GenBank/DDBJ whole genome shotgun (WGS) entry which is preliminary data.</text>
</comment>
<dbReference type="RefSeq" id="WP_344822110.1">
    <property type="nucleotide sequence ID" value="NZ_BAABEZ010000002.1"/>
</dbReference>
<evidence type="ECO:0000259" key="1">
    <source>
        <dbReference type="Pfam" id="PF13649"/>
    </source>
</evidence>
<name>A0ABP8MIR9_9BACT</name>
<dbReference type="CDD" id="cd02440">
    <property type="entry name" value="AdoMet_MTases"/>
    <property type="match status" value="1"/>
</dbReference>
<reference evidence="3" key="1">
    <citation type="journal article" date="2019" name="Int. J. Syst. Evol. Microbiol.">
        <title>The Global Catalogue of Microorganisms (GCM) 10K type strain sequencing project: providing services to taxonomists for standard genome sequencing and annotation.</title>
        <authorList>
            <consortium name="The Broad Institute Genomics Platform"/>
            <consortium name="The Broad Institute Genome Sequencing Center for Infectious Disease"/>
            <person name="Wu L."/>
            <person name="Ma J."/>
        </authorList>
    </citation>
    <scope>NUCLEOTIDE SEQUENCE [LARGE SCALE GENOMIC DNA]</scope>
    <source>
        <strain evidence="3">JCM 31921</strain>
    </source>
</reference>
<accession>A0ABP8MIR9</accession>
<gene>
    <name evidence="2" type="ORF">GCM10023092_03730</name>
</gene>
<dbReference type="Pfam" id="PF13649">
    <property type="entry name" value="Methyltransf_25"/>
    <property type="match status" value="1"/>
</dbReference>
<sequence length="270" mass="30324">MDYIAINKALWNARTELHIDSAFYDMGSFLKGQNSLKEIELALLGDVSGKSVLHLQCHFGQDTLSLARMGAEVTGVDFSDKAIETATKLSEDLAIPATFICCNLYDLPQHLDKQFDYVFTSYGTIGWLPDIDKWASVVSRFLKTNGKFIFAEFHPVVWMFDDNFDHVAYNYSNSDPIVETISGSYADRNGAMQQQSVGWNHGLAEVISALLKNGLSIESFREYDYSPYNCLPGLEEVEPGKFRVKKLGNHIPMVYSLTAVIKNPADEHKQ</sequence>
<organism evidence="2 3">
    <name type="scientific">Rurimicrobium arvi</name>
    <dbReference type="NCBI Taxonomy" id="2049916"/>
    <lineage>
        <taxon>Bacteria</taxon>
        <taxon>Pseudomonadati</taxon>
        <taxon>Bacteroidota</taxon>
        <taxon>Chitinophagia</taxon>
        <taxon>Chitinophagales</taxon>
        <taxon>Chitinophagaceae</taxon>
        <taxon>Rurimicrobium</taxon>
    </lineage>
</organism>